<comment type="caution">
    <text evidence="1">The sequence shown here is derived from an EMBL/GenBank/DDBJ whole genome shotgun (WGS) entry which is preliminary data.</text>
</comment>
<protein>
    <submittedName>
        <fullName evidence="1">Uncharacterized protein</fullName>
    </submittedName>
</protein>
<evidence type="ECO:0000313" key="2">
    <source>
        <dbReference type="Proteomes" id="UP001148629"/>
    </source>
</evidence>
<dbReference type="EMBL" id="JANRMS010001268">
    <property type="protein sequence ID" value="KAJ3529610.1"/>
    <property type="molecule type" value="Genomic_DNA"/>
</dbReference>
<evidence type="ECO:0000313" key="1">
    <source>
        <dbReference type="EMBL" id="KAJ3529610.1"/>
    </source>
</evidence>
<sequence length="130" mass="14823">MADPSAPRPQTEPDKQDASSNVSHHEVEQDIEEIGKPSIVSPEHLDKQQYGIYAEALARYPNDDCIDAREEKKVLRKLDRRIIPLLGICYFFYYVDKTTLSYAAIFGLKEDLDLRGDEYSWLSGTRPGTT</sequence>
<gene>
    <name evidence="1" type="ORF">NM208_g9676</name>
</gene>
<name>A0ACC1S0Q2_9HYPO</name>
<accession>A0ACC1S0Q2</accession>
<organism evidence="1 2">
    <name type="scientific">Fusarium decemcellulare</name>
    <dbReference type="NCBI Taxonomy" id="57161"/>
    <lineage>
        <taxon>Eukaryota</taxon>
        <taxon>Fungi</taxon>
        <taxon>Dikarya</taxon>
        <taxon>Ascomycota</taxon>
        <taxon>Pezizomycotina</taxon>
        <taxon>Sordariomycetes</taxon>
        <taxon>Hypocreomycetidae</taxon>
        <taxon>Hypocreales</taxon>
        <taxon>Nectriaceae</taxon>
        <taxon>Fusarium</taxon>
        <taxon>Fusarium decemcellulare species complex</taxon>
    </lineage>
</organism>
<reference evidence="1" key="1">
    <citation type="submission" date="2022-08" db="EMBL/GenBank/DDBJ databases">
        <title>Genome Sequence of Fusarium decemcellulare.</title>
        <authorList>
            <person name="Buettner E."/>
        </authorList>
    </citation>
    <scope>NUCLEOTIDE SEQUENCE</scope>
    <source>
        <strain evidence="1">Babe19</strain>
    </source>
</reference>
<keyword evidence="2" id="KW-1185">Reference proteome</keyword>
<proteinExistence type="predicted"/>
<dbReference type="Proteomes" id="UP001148629">
    <property type="component" value="Unassembled WGS sequence"/>
</dbReference>